<protein>
    <submittedName>
        <fullName evidence="1">Uncharacterized protein</fullName>
    </submittedName>
</protein>
<dbReference type="AlphaFoldDB" id="S7WYL0"/>
<dbReference type="PATRIC" id="fig|1330047.3.peg.406"/>
<gene>
    <name evidence="1" type="ORF">L292_1762</name>
</gene>
<sequence>MNLSPLFNLVLKRSFNIQESQLLQLAFLFQLMAISLIV</sequence>
<dbReference type="Proteomes" id="UP000018420">
    <property type="component" value="Unassembled WGS sequence"/>
</dbReference>
<name>S7WYL0_ACIJU</name>
<dbReference type="EMBL" id="ASYZ01000024">
    <property type="protein sequence ID" value="EPR87132.1"/>
    <property type="molecule type" value="Genomic_DNA"/>
</dbReference>
<comment type="caution">
    <text evidence="1">The sequence shown here is derived from an EMBL/GenBank/DDBJ whole genome shotgun (WGS) entry which is preliminary data.</text>
</comment>
<proteinExistence type="predicted"/>
<organism evidence="1 2">
    <name type="scientific">Acinetobacter junii CIP 107470 = MTCC 11364</name>
    <dbReference type="NCBI Taxonomy" id="1217666"/>
    <lineage>
        <taxon>Bacteria</taxon>
        <taxon>Pseudomonadati</taxon>
        <taxon>Pseudomonadota</taxon>
        <taxon>Gammaproteobacteria</taxon>
        <taxon>Moraxellales</taxon>
        <taxon>Moraxellaceae</taxon>
        <taxon>Acinetobacter</taxon>
    </lineage>
</organism>
<reference evidence="1 2" key="1">
    <citation type="submission" date="2013-05" db="EMBL/GenBank/DDBJ databases">
        <title>Genome assembly of Acinetobacter junii MTCC 11364.</title>
        <authorList>
            <person name="Khatri I."/>
            <person name="Singh N.K."/>
            <person name="Subramanian S."/>
            <person name="Mayilraj S."/>
        </authorList>
    </citation>
    <scope>NUCLEOTIDE SEQUENCE [LARGE SCALE GENOMIC DNA]</scope>
    <source>
        <strain evidence="1 2">MTCC 11364</strain>
    </source>
</reference>
<evidence type="ECO:0000313" key="2">
    <source>
        <dbReference type="Proteomes" id="UP000018420"/>
    </source>
</evidence>
<evidence type="ECO:0000313" key="1">
    <source>
        <dbReference type="EMBL" id="EPR87132.1"/>
    </source>
</evidence>
<accession>S7WYL0</accession>